<keyword evidence="2" id="KW-0732">Signal</keyword>
<evidence type="ECO:0000256" key="1">
    <source>
        <dbReference type="SAM" id="MobiDB-lite"/>
    </source>
</evidence>
<feature type="compositionally biased region" description="Low complexity" evidence="1">
    <location>
        <begin position="34"/>
        <end position="44"/>
    </location>
</feature>
<feature type="region of interest" description="Disordered" evidence="1">
    <location>
        <begin position="23"/>
        <end position="55"/>
    </location>
</feature>
<evidence type="ECO:0000313" key="3">
    <source>
        <dbReference type="EMBL" id="HIR93276.1"/>
    </source>
</evidence>
<protein>
    <submittedName>
        <fullName evidence="3">Uncharacterized protein</fullName>
    </submittedName>
</protein>
<feature type="signal peptide" evidence="2">
    <location>
        <begin position="1"/>
        <end position="24"/>
    </location>
</feature>
<sequence length="132" mass="14566">MKKIYILCALLLPMALLFSGCSGKSENSEPGAAPGRQEPTPTEQEQVEGEVSEKEGNEKWIVFEYREGTGNQVRFGDEIIDADELSEETLEWLDWYNSLTKEEQLAVSSLPPELLAKSGLAETEDAPASAEE</sequence>
<evidence type="ECO:0000256" key="2">
    <source>
        <dbReference type="SAM" id="SignalP"/>
    </source>
</evidence>
<dbReference type="AlphaFoldDB" id="A0A9D1EK47"/>
<dbReference type="PROSITE" id="PS51257">
    <property type="entry name" value="PROKAR_LIPOPROTEIN"/>
    <property type="match status" value="1"/>
</dbReference>
<dbReference type="EMBL" id="DVHU01000067">
    <property type="protein sequence ID" value="HIR93276.1"/>
    <property type="molecule type" value="Genomic_DNA"/>
</dbReference>
<gene>
    <name evidence="3" type="ORF">IAB98_07665</name>
</gene>
<evidence type="ECO:0000313" key="4">
    <source>
        <dbReference type="Proteomes" id="UP000886841"/>
    </source>
</evidence>
<comment type="caution">
    <text evidence="3">The sequence shown here is derived from an EMBL/GenBank/DDBJ whole genome shotgun (WGS) entry which is preliminary data.</text>
</comment>
<name>A0A9D1EK47_9FIRM</name>
<reference evidence="3" key="1">
    <citation type="submission" date="2020-10" db="EMBL/GenBank/DDBJ databases">
        <authorList>
            <person name="Gilroy R."/>
        </authorList>
    </citation>
    <scope>NUCLEOTIDE SEQUENCE</scope>
    <source>
        <strain evidence="3">ChiSxjej1B13-7041</strain>
    </source>
</reference>
<dbReference type="Proteomes" id="UP000886841">
    <property type="component" value="Unassembled WGS sequence"/>
</dbReference>
<reference evidence="3" key="2">
    <citation type="journal article" date="2021" name="PeerJ">
        <title>Extensive microbial diversity within the chicken gut microbiome revealed by metagenomics and culture.</title>
        <authorList>
            <person name="Gilroy R."/>
            <person name="Ravi A."/>
            <person name="Getino M."/>
            <person name="Pursley I."/>
            <person name="Horton D.L."/>
            <person name="Alikhan N.F."/>
            <person name="Baker D."/>
            <person name="Gharbi K."/>
            <person name="Hall N."/>
            <person name="Watson M."/>
            <person name="Adriaenssens E.M."/>
            <person name="Foster-Nyarko E."/>
            <person name="Jarju S."/>
            <person name="Secka A."/>
            <person name="Antonio M."/>
            <person name="Oren A."/>
            <person name="Chaudhuri R.R."/>
            <person name="La Ragione R."/>
            <person name="Hildebrand F."/>
            <person name="Pallen M.J."/>
        </authorList>
    </citation>
    <scope>NUCLEOTIDE SEQUENCE</scope>
    <source>
        <strain evidence="3">ChiSxjej1B13-7041</strain>
    </source>
</reference>
<accession>A0A9D1EK47</accession>
<organism evidence="3 4">
    <name type="scientific">Candidatus Egerieimonas intestinavium</name>
    <dbReference type="NCBI Taxonomy" id="2840777"/>
    <lineage>
        <taxon>Bacteria</taxon>
        <taxon>Bacillati</taxon>
        <taxon>Bacillota</taxon>
        <taxon>Clostridia</taxon>
        <taxon>Lachnospirales</taxon>
        <taxon>Lachnospiraceae</taxon>
        <taxon>Lachnospiraceae incertae sedis</taxon>
        <taxon>Candidatus Egerieimonas</taxon>
    </lineage>
</organism>
<feature type="chain" id="PRO_5038736184" evidence="2">
    <location>
        <begin position="25"/>
        <end position="132"/>
    </location>
</feature>
<proteinExistence type="predicted"/>